<reference evidence="1" key="1">
    <citation type="submission" date="2013-07" db="EMBL/GenBank/DDBJ databases">
        <title>Sub-species coevolution in mutualistic symbiosis.</title>
        <authorList>
            <person name="Murfin K."/>
            <person name="Klassen J."/>
            <person name="Lee M."/>
            <person name="Forst S."/>
            <person name="Stock P."/>
            <person name="Goodrich-Blair H."/>
        </authorList>
    </citation>
    <scope>NUCLEOTIDE SEQUENCE [LARGE SCALE GENOMIC DNA]</scope>
    <source>
        <strain evidence="1">Feltiae Moldova</strain>
    </source>
</reference>
<name>A0A077NEE0_XENBV</name>
<dbReference type="EMBL" id="CBSV010000082">
    <property type="protein sequence ID" value="CDH00582.1"/>
    <property type="molecule type" value="Genomic_DNA"/>
</dbReference>
<dbReference type="HOGENOM" id="CLU_2408801_0_0_6"/>
<protein>
    <submittedName>
        <fullName evidence="1">Uncharacterized protein</fullName>
    </submittedName>
</protein>
<evidence type="ECO:0000313" key="1">
    <source>
        <dbReference type="EMBL" id="CDH00582.1"/>
    </source>
</evidence>
<gene>
    <name evidence="1" type="ORF">XBFM1_1720015</name>
</gene>
<dbReference type="Proteomes" id="UP000028487">
    <property type="component" value="Unassembled WGS sequence"/>
</dbReference>
<evidence type="ECO:0000313" key="2">
    <source>
        <dbReference type="Proteomes" id="UP000028487"/>
    </source>
</evidence>
<accession>A0A077NEE0</accession>
<comment type="caution">
    <text evidence="1">The sequence shown here is derived from an EMBL/GenBank/DDBJ whole genome shotgun (WGS) entry which is preliminary data.</text>
</comment>
<proteinExistence type="predicted"/>
<dbReference type="RefSeq" id="WP_051863014.1">
    <property type="nucleotide sequence ID" value="NZ_CAWLWD010000153.1"/>
</dbReference>
<organism evidence="1 2">
    <name type="scientific">Xenorhabdus bovienii str. feltiae Moldova</name>
    <dbReference type="NCBI Taxonomy" id="1398200"/>
    <lineage>
        <taxon>Bacteria</taxon>
        <taxon>Pseudomonadati</taxon>
        <taxon>Pseudomonadota</taxon>
        <taxon>Gammaproteobacteria</taxon>
        <taxon>Enterobacterales</taxon>
        <taxon>Morganellaceae</taxon>
        <taxon>Xenorhabdus</taxon>
    </lineage>
</organism>
<dbReference type="AlphaFoldDB" id="A0A077NEE0"/>
<sequence length="91" mass="10520">MRYGWSLKTAKLLVEERFVTQLDIVLDPTTFLRPWEIHFKTLCGDNARLLTNGYSDKSKVGARRFASVSAAQRYIKERLPEAHYLMGKSID</sequence>